<feature type="domain" description="DUF1421" evidence="3">
    <location>
        <begin position="494"/>
        <end position="536"/>
    </location>
</feature>
<sequence length="546" mass="60275">MASGGSSSRAPSLSRSFDFGSDDVLCSYDDLASQDTPNGKRSDSAGKDFRENRMGRPLMDVYGQQDAHDNRDLISAVEKCMKKYADNLLRFLEGISGRLSQLELYCYNLERSIGDLRSDLGRDQSESDLKLKSLEKHVQEVHRSVQILRDKQELAEYQKELAKLQLAQKESSEGAGPAASEPKKHVDSQDPSNQQLALALPQQPTPPSTLQARTTDQSLPYKELPQAAPTSLGLQQDPYVQTQGGPFYAQRNQLLNQMPPQQHQQNRTLQPEQQYVAQRPQPQDLSRQPQQQLQQPHTANQVQHHSLPQYEQPWAQQPSQQFSQQVIQPRPGAPQSQIRPETPSAISPYPSNSPGNSLPEIYPGSMPMQAPYIPVPQSAGNRQPAESFGYGGLGSTAQLPPAPLSLQRQQVPATNPSSLGPQVNKSGYPGTVPYPQHTNVQGYVTHGSDGIRAPHSQHFLPASYPPSSIPMPPVQSQPPPNVHAGLQMVRNHPYTELVEKAVNMGYVRDHVVSVIRGMEESGQPVDFNSMLDMLNARPAGASQRAW</sequence>
<feature type="compositionally biased region" description="Polar residues" evidence="2">
    <location>
        <begin position="259"/>
        <end position="276"/>
    </location>
</feature>
<feature type="coiled-coil region" evidence="1">
    <location>
        <begin position="131"/>
        <end position="167"/>
    </location>
</feature>
<gene>
    <name evidence="4" type="ORF">g.114203</name>
</gene>
<feature type="region of interest" description="Disordered" evidence="2">
    <location>
        <begin position="259"/>
        <end position="363"/>
    </location>
</feature>
<proteinExistence type="predicted"/>
<feature type="region of interest" description="Disordered" evidence="2">
    <location>
        <begin position="30"/>
        <end position="57"/>
    </location>
</feature>
<protein>
    <recommendedName>
        <fullName evidence="3">DUF1421 domain-containing protein</fullName>
    </recommendedName>
</protein>
<feature type="compositionally biased region" description="Low complexity" evidence="2">
    <location>
        <begin position="309"/>
        <end position="330"/>
    </location>
</feature>
<dbReference type="InterPro" id="IPR010820">
    <property type="entry name" value="DUF1421"/>
</dbReference>
<dbReference type="AlphaFoldDB" id="A0A1D1ZH48"/>
<evidence type="ECO:0000259" key="3">
    <source>
        <dbReference type="Pfam" id="PF07223"/>
    </source>
</evidence>
<feature type="compositionally biased region" description="Low complexity" evidence="2">
    <location>
        <begin position="278"/>
        <end position="296"/>
    </location>
</feature>
<feature type="region of interest" description="Disordered" evidence="2">
    <location>
        <begin position="450"/>
        <end position="481"/>
    </location>
</feature>
<dbReference type="PANTHER" id="PTHR31805:SF16">
    <property type="entry name" value="FORMIN-LIKE PROTEIN (DUF1421)"/>
    <property type="match status" value="1"/>
</dbReference>
<dbReference type="EMBL" id="GDJX01001662">
    <property type="protein sequence ID" value="JAT66274.1"/>
    <property type="molecule type" value="Transcribed_RNA"/>
</dbReference>
<name>A0A1D1ZH48_9ARAE</name>
<evidence type="ECO:0000256" key="1">
    <source>
        <dbReference type="SAM" id="Coils"/>
    </source>
</evidence>
<feature type="compositionally biased region" description="Polar residues" evidence="2">
    <location>
        <begin position="297"/>
        <end position="306"/>
    </location>
</feature>
<feature type="compositionally biased region" description="Basic and acidic residues" evidence="2">
    <location>
        <begin position="38"/>
        <end position="54"/>
    </location>
</feature>
<organism evidence="4">
    <name type="scientific">Anthurium amnicola</name>
    <dbReference type="NCBI Taxonomy" id="1678845"/>
    <lineage>
        <taxon>Eukaryota</taxon>
        <taxon>Viridiplantae</taxon>
        <taxon>Streptophyta</taxon>
        <taxon>Embryophyta</taxon>
        <taxon>Tracheophyta</taxon>
        <taxon>Spermatophyta</taxon>
        <taxon>Magnoliopsida</taxon>
        <taxon>Liliopsida</taxon>
        <taxon>Araceae</taxon>
        <taxon>Pothoideae</taxon>
        <taxon>Potheae</taxon>
        <taxon>Anthurium</taxon>
    </lineage>
</organism>
<feature type="region of interest" description="Disordered" evidence="2">
    <location>
        <begin position="377"/>
        <end position="396"/>
    </location>
</feature>
<dbReference type="PANTHER" id="PTHR31805">
    <property type="entry name" value="RECEPTOR-LIKE KINASE, PUTATIVE (DUF1421)-RELATED"/>
    <property type="match status" value="1"/>
</dbReference>
<accession>A0A1D1ZH48</accession>
<feature type="compositionally biased region" description="Pro residues" evidence="2">
    <location>
        <begin position="463"/>
        <end position="481"/>
    </location>
</feature>
<evidence type="ECO:0000313" key="4">
    <source>
        <dbReference type="EMBL" id="JAT66274.1"/>
    </source>
</evidence>
<feature type="region of interest" description="Disordered" evidence="2">
    <location>
        <begin position="168"/>
        <end position="194"/>
    </location>
</feature>
<reference evidence="4" key="1">
    <citation type="submission" date="2015-07" db="EMBL/GenBank/DDBJ databases">
        <title>Transcriptome Assembly of Anthurium amnicola.</title>
        <authorList>
            <person name="Suzuki J."/>
        </authorList>
    </citation>
    <scope>NUCLEOTIDE SEQUENCE</scope>
</reference>
<keyword evidence="1" id="KW-0175">Coiled coil</keyword>
<dbReference type="Pfam" id="PF07223">
    <property type="entry name" value="DUF1421"/>
    <property type="match status" value="1"/>
</dbReference>
<evidence type="ECO:0000256" key="2">
    <source>
        <dbReference type="SAM" id="MobiDB-lite"/>
    </source>
</evidence>